<dbReference type="WBParaSite" id="BXY_0443200.1">
    <property type="protein sequence ID" value="BXY_0443200.1"/>
    <property type="gene ID" value="BXY_0443200"/>
</dbReference>
<evidence type="ECO:0000256" key="1">
    <source>
        <dbReference type="SAM" id="Phobius"/>
    </source>
</evidence>
<evidence type="ECO:0000313" key="5">
    <source>
        <dbReference type="WBParaSite" id="BXY_0443200.1"/>
    </source>
</evidence>
<keyword evidence="1" id="KW-0812">Transmembrane</keyword>
<gene>
    <name evidence="2" type="ORF">BXYJ_LOCUS8430</name>
</gene>
<sequence length="127" mass="14563">MEYMSTGFVRTLLHSKLLTDDDRILVEDALTDSAVKFPSNQRFFTFLIGFFAVLVGVVFWAEQNDNLLLYNITIGVSIAFTFIICVGLFPLLLVPLTRYGIRSWNNSDRTVHLFLAGLKRRETYIYG</sequence>
<dbReference type="OrthoDB" id="10361933at2759"/>
<dbReference type="EMBL" id="CAJFCV020000004">
    <property type="protein sequence ID" value="CAG9114218.1"/>
    <property type="molecule type" value="Genomic_DNA"/>
</dbReference>
<dbReference type="EMBL" id="CAJFDI010000004">
    <property type="protein sequence ID" value="CAD5225210.1"/>
    <property type="molecule type" value="Genomic_DNA"/>
</dbReference>
<dbReference type="AlphaFoldDB" id="A0A1I7RUM2"/>
<accession>A0A1I7RUM2</accession>
<evidence type="ECO:0000313" key="3">
    <source>
        <dbReference type="Proteomes" id="UP000095284"/>
    </source>
</evidence>
<reference evidence="2" key="2">
    <citation type="submission" date="2020-09" db="EMBL/GenBank/DDBJ databases">
        <authorList>
            <person name="Kikuchi T."/>
        </authorList>
    </citation>
    <scope>NUCLEOTIDE SEQUENCE</scope>
    <source>
        <strain evidence="2">Ka4C1</strain>
    </source>
</reference>
<reference evidence="5" key="1">
    <citation type="submission" date="2016-11" db="UniProtKB">
        <authorList>
            <consortium name="WormBaseParasite"/>
        </authorList>
    </citation>
    <scope>IDENTIFICATION</scope>
</reference>
<evidence type="ECO:0000313" key="4">
    <source>
        <dbReference type="Proteomes" id="UP000659654"/>
    </source>
</evidence>
<dbReference type="Proteomes" id="UP000095284">
    <property type="component" value="Unplaced"/>
</dbReference>
<organism evidence="3 5">
    <name type="scientific">Bursaphelenchus xylophilus</name>
    <name type="common">Pinewood nematode worm</name>
    <name type="synonym">Aphelenchoides xylophilus</name>
    <dbReference type="NCBI Taxonomy" id="6326"/>
    <lineage>
        <taxon>Eukaryota</taxon>
        <taxon>Metazoa</taxon>
        <taxon>Ecdysozoa</taxon>
        <taxon>Nematoda</taxon>
        <taxon>Chromadorea</taxon>
        <taxon>Rhabditida</taxon>
        <taxon>Tylenchina</taxon>
        <taxon>Tylenchomorpha</taxon>
        <taxon>Aphelenchoidea</taxon>
        <taxon>Aphelenchoididae</taxon>
        <taxon>Bursaphelenchus</taxon>
    </lineage>
</organism>
<protein>
    <submittedName>
        <fullName evidence="2">(pine wood nematode) hypothetical protein</fullName>
    </submittedName>
</protein>
<keyword evidence="4" id="KW-1185">Reference proteome</keyword>
<name>A0A1I7RUM2_BURXY</name>
<dbReference type="Proteomes" id="UP000582659">
    <property type="component" value="Unassembled WGS sequence"/>
</dbReference>
<evidence type="ECO:0000313" key="2">
    <source>
        <dbReference type="EMBL" id="CAD5225210.1"/>
    </source>
</evidence>
<feature type="transmembrane region" description="Helical" evidence="1">
    <location>
        <begin position="43"/>
        <end position="61"/>
    </location>
</feature>
<keyword evidence="1" id="KW-0472">Membrane</keyword>
<keyword evidence="1" id="KW-1133">Transmembrane helix</keyword>
<feature type="transmembrane region" description="Helical" evidence="1">
    <location>
        <begin position="67"/>
        <end position="94"/>
    </location>
</feature>
<proteinExistence type="predicted"/>
<dbReference type="Proteomes" id="UP000659654">
    <property type="component" value="Unassembled WGS sequence"/>
</dbReference>